<dbReference type="AlphaFoldDB" id="A0AA48H8P5"/>
<dbReference type="Proteomes" id="UP001330184">
    <property type="component" value="Chromosome"/>
</dbReference>
<keyword evidence="1" id="KW-1133">Transmembrane helix</keyword>
<evidence type="ECO:0000313" key="2">
    <source>
        <dbReference type="EMBL" id="BDW92409.1"/>
    </source>
</evidence>
<sequence>MADQPVNQNSSDEIDLGQLFQMIGKWFNKLGIFFLRVFLYLKKNAIILAALVVLGGAIGYGLKFITSEKMQLDVIVRPNLDSKDYLYDVIDEIDINLKSENKTFLDELGVTLEEVKGFQVTIEPTKKDTENSKEKELEYLETLQKFQNTDLVADVLRDELLKNSELNHKVTFKYKNPSGAIVAEKIMKFINSNTYFKELLAVHTENSISRINQNKVLIGQIDTIIKGYSSKFNGSSKTFESGKLILQNEDNLNVSSLLSLKTRLIEDIEDKQKELKEFSNTISIINFGKPHRVTKAFFGKKIILLPMLLVGLFFLLSFLKYLNKKASQIEV</sequence>
<gene>
    <name evidence="2" type="ORF">MACH07_12410</name>
</gene>
<keyword evidence="1" id="KW-0812">Transmembrane</keyword>
<dbReference type="EMBL" id="AP027268">
    <property type="protein sequence ID" value="BDW92409.1"/>
    <property type="molecule type" value="Genomic_DNA"/>
</dbReference>
<protein>
    <submittedName>
        <fullName evidence="2">Uncharacterized protein</fullName>
    </submittedName>
</protein>
<keyword evidence="3" id="KW-1185">Reference proteome</keyword>
<reference evidence="2 3" key="1">
    <citation type="submission" date="2023-01" db="EMBL/GenBank/DDBJ databases">
        <title>Complete genome sequence of Muricauda aquimarina strain IFOP_LL357.</title>
        <authorList>
            <person name="Gajardo G."/>
            <person name="Ueki S."/>
            <person name="Maruyama F."/>
        </authorList>
    </citation>
    <scope>NUCLEOTIDE SEQUENCE [LARGE SCALE GENOMIC DNA]</scope>
    <source>
        <strain evidence="2 3">IFOP_LL357</strain>
    </source>
</reference>
<feature type="transmembrane region" description="Helical" evidence="1">
    <location>
        <begin position="45"/>
        <end position="62"/>
    </location>
</feature>
<feature type="transmembrane region" description="Helical" evidence="1">
    <location>
        <begin position="302"/>
        <end position="322"/>
    </location>
</feature>
<proteinExistence type="predicted"/>
<keyword evidence="1" id="KW-0472">Membrane</keyword>
<name>A0AA48H8P5_9FLAO</name>
<evidence type="ECO:0000256" key="1">
    <source>
        <dbReference type="SAM" id="Phobius"/>
    </source>
</evidence>
<evidence type="ECO:0000313" key="3">
    <source>
        <dbReference type="Proteomes" id="UP001330184"/>
    </source>
</evidence>
<organism evidence="2 3">
    <name type="scientific">Flagellimonas marinaquae</name>
    <dbReference type="NCBI Taxonomy" id="254955"/>
    <lineage>
        <taxon>Bacteria</taxon>
        <taxon>Pseudomonadati</taxon>
        <taxon>Bacteroidota</taxon>
        <taxon>Flavobacteriia</taxon>
        <taxon>Flavobacteriales</taxon>
        <taxon>Flavobacteriaceae</taxon>
        <taxon>Flagellimonas</taxon>
    </lineage>
</organism>
<accession>A0AA48H8P5</accession>